<dbReference type="PANTHER" id="PTHR10317">
    <property type="entry name" value="EUKARYOTIC TRANSLATION INITIATION FACTOR 3 SUBUNIT E"/>
    <property type="match status" value="1"/>
</dbReference>
<evidence type="ECO:0000259" key="5">
    <source>
        <dbReference type="PROSITE" id="PS50250"/>
    </source>
</evidence>
<dbReference type="CDD" id="cd21378">
    <property type="entry name" value="eIF3E"/>
    <property type="match status" value="1"/>
</dbReference>
<dbReference type="EMBL" id="BTSX01000005">
    <property type="protein sequence ID" value="GMT00660.1"/>
    <property type="molecule type" value="Genomic_DNA"/>
</dbReference>
<keyword evidence="2" id="KW-0396">Initiation factor</keyword>
<dbReference type="SMART" id="SM00088">
    <property type="entry name" value="PINT"/>
    <property type="match status" value="1"/>
</dbReference>
<feature type="non-terminal residue" evidence="6">
    <location>
        <position position="1"/>
    </location>
</feature>
<dbReference type="GO" id="GO:0005852">
    <property type="term" value="C:eukaryotic translation initiation factor 3 complex"/>
    <property type="evidence" value="ECO:0007669"/>
    <property type="project" value="InterPro"/>
</dbReference>
<comment type="caution">
    <text evidence="6">The sequence shown here is derived from an EMBL/GenBank/DDBJ whole genome shotgun (WGS) entry which is preliminary data.</text>
</comment>
<dbReference type="AlphaFoldDB" id="A0AAV5U366"/>
<sequence>SLLKVIMAEFDLTRKMAPFLDTHLIIPLLEFIEPRNIYDGESLVEMHRKVLMRTNMMDSIMETYPDGNGPAELEQRRDRILQERDELKAKVDIVVEILERDAVKEMMETTRERDGNNKLLDYLMTNHGFSVDMLDTLFKFAKFQYECGNYSATSVLLLHFRSLVPVHDPNYLNALYGKLASEILLQEWEHAKDDLAKLRAYIDSNPFDSEWELVQQRAWFIHWSLFVYFNYPKGRDDVIDVLLNQQAYLNTLQVACPHVLRYLTVAVVTSKNRQKNSLKDLVRVIELERHAYQDPVTDFLTCLYIDYDFDAAQLKLRQCEQVLSNDFFLTACLDDFRECARLLIFEMFCRIHECISLEMLAQRLNMKQVEAERWIVDLIRNYRIDGAKIDSKLAQVVMGVKAVSIHEQVAENTKRLSARAQQMALQLEKMRSEKKKSTD</sequence>
<dbReference type="InterPro" id="IPR019010">
    <property type="entry name" value="eIF3e_N"/>
</dbReference>
<protein>
    <recommendedName>
        <fullName evidence="5">PCI domain-containing protein</fullName>
    </recommendedName>
</protein>
<evidence type="ECO:0000256" key="2">
    <source>
        <dbReference type="ARBA" id="ARBA00022540"/>
    </source>
</evidence>
<accession>A0AAV5U366</accession>
<dbReference type="InterPro" id="IPR000717">
    <property type="entry name" value="PCI_dom"/>
</dbReference>
<dbReference type="PROSITE" id="PS50250">
    <property type="entry name" value="PCI"/>
    <property type="match status" value="1"/>
</dbReference>
<dbReference type="SUPFAM" id="SSF46785">
    <property type="entry name" value="Winged helix' DNA-binding domain"/>
    <property type="match status" value="1"/>
</dbReference>
<dbReference type="InterPro" id="IPR036390">
    <property type="entry name" value="WH_DNA-bd_sf"/>
</dbReference>
<dbReference type="SMART" id="SM01186">
    <property type="entry name" value="eIF3_N"/>
    <property type="match status" value="1"/>
</dbReference>
<gene>
    <name evidence="6" type="ORF">PENTCL1PPCAC_22834</name>
</gene>
<name>A0AAV5U366_9BILA</name>
<proteinExistence type="inferred from homology"/>
<evidence type="ECO:0000313" key="6">
    <source>
        <dbReference type="EMBL" id="GMT00660.1"/>
    </source>
</evidence>
<organism evidence="6 7">
    <name type="scientific">Pristionchus entomophagus</name>
    <dbReference type="NCBI Taxonomy" id="358040"/>
    <lineage>
        <taxon>Eukaryota</taxon>
        <taxon>Metazoa</taxon>
        <taxon>Ecdysozoa</taxon>
        <taxon>Nematoda</taxon>
        <taxon>Chromadorea</taxon>
        <taxon>Rhabditida</taxon>
        <taxon>Rhabditina</taxon>
        <taxon>Diplogasteromorpha</taxon>
        <taxon>Diplogasteroidea</taxon>
        <taxon>Neodiplogasteridae</taxon>
        <taxon>Pristionchus</taxon>
    </lineage>
</organism>
<keyword evidence="3" id="KW-0648">Protein biosynthesis</keyword>
<dbReference type="Pfam" id="PF01399">
    <property type="entry name" value="PCI"/>
    <property type="match status" value="1"/>
</dbReference>
<evidence type="ECO:0000256" key="4">
    <source>
        <dbReference type="ARBA" id="ARBA00047068"/>
    </source>
</evidence>
<evidence type="ECO:0000256" key="1">
    <source>
        <dbReference type="ARBA" id="ARBA00022490"/>
    </source>
</evidence>
<dbReference type="PIRSF" id="PIRSF016255">
    <property type="entry name" value="eIF3e_su6"/>
    <property type="match status" value="1"/>
</dbReference>
<feature type="domain" description="PCI" evidence="5">
    <location>
        <begin position="227"/>
        <end position="402"/>
    </location>
</feature>
<evidence type="ECO:0000313" key="7">
    <source>
        <dbReference type="Proteomes" id="UP001432027"/>
    </source>
</evidence>
<keyword evidence="7" id="KW-1185">Reference proteome</keyword>
<evidence type="ECO:0000256" key="3">
    <source>
        <dbReference type="ARBA" id="ARBA00022917"/>
    </source>
</evidence>
<reference evidence="6" key="1">
    <citation type="submission" date="2023-10" db="EMBL/GenBank/DDBJ databases">
        <title>Genome assembly of Pristionchus species.</title>
        <authorList>
            <person name="Yoshida K."/>
            <person name="Sommer R.J."/>
        </authorList>
    </citation>
    <scope>NUCLEOTIDE SEQUENCE</scope>
    <source>
        <strain evidence="6">RS0144</strain>
    </source>
</reference>
<dbReference type="HAMAP" id="MF_03004">
    <property type="entry name" value="eIF3e"/>
    <property type="match status" value="1"/>
</dbReference>
<dbReference type="InterPro" id="IPR016650">
    <property type="entry name" value="eIF3e"/>
</dbReference>
<keyword evidence="1" id="KW-0963">Cytoplasm</keyword>
<dbReference type="GO" id="GO:0003743">
    <property type="term" value="F:translation initiation factor activity"/>
    <property type="evidence" value="ECO:0007669"/>
    <property type="project" value="UniProtKB-KW"/>
</dbReference>
<comment type="subunit">
    <text evidence="4">Component of the eukaryotic translation initiation factor 3 (eIF-3) complex. The eIF-3 complex interacts with pix. Interacts with mxt.</text>
</comment>
<dbReference type="Pfam" id="PF09440">
    <property type="entry name" value="eIF3_N"/>
    <property type="match status" value="1"/>
</dbReference>
<dbReference type="Proteomes" id="UP001432027">
    <property type="component" value="Unassembled WGS sequence"/>
</dbReference>